<proteinExistence type="predicted"/>
<sequence length="77" mass="8735">SFLKKVDELPHGAAWSCKKISIQRNRTDEKGELLHEDVELWMCNPIECIKGLIGNPLFKDQMVYTPACAYMDSAGLH</sequence>
<dbReference type="OrthoDB" id="2688393at2759"/>
<feature type="non-terminal residue" evidence="1">
    <location>
        <position position="1"/>
    </location>
</feature>
<organism evidence="1 2">
    <name type="scientific">Suillus subaureus</name>
    <dbReference type="NCBI Taxonomy" id="48587"/>
    <lineage>
        <taxon>Eukaryota</taxon>
        <taxon>Fungi</taxon>
        <taxon>Dikarya</taxon>
        <taxon>Basidiomycota</taxon>
        <taxon>Agaricomycotina</taxon>
        <taxon>Agaricomycetes</taxon>
        <taxon>Agaricomycetidae</taxon>
        <taxon>Boletales</taxon>
        <taxon>Suillineae</taxon>
        <taxon>Suillaceae</taxon>
        <taxon>Suillus</taxon>
    </lineage>
</organism>
<comment type="caution">
    <text evidence="1">The sequence shown here is derived from an EMBL/GenBank/DDBJ whole genome shotgun (WGS) entry which is preliminary data.</text>
</comment>
<keyword evidence="2" id="KW-1185">Reference proteome</keyword>
<reference evidence="1" key="1">
    <citation type="journal article" date="2020" name="New Phytol.">
        <title>Comparative genomics reveals dynamic genome evolution in host specialist ectomycorrhizal fungi.</title>
        <authorList>
            <person name="Lofgren L.A."/>
            <person name="Nguyen N.H."/>
            <person name="Vilgalys R."/>
            <person name="Ruytinx J."/>
            <person name="Liao H.L."/>
            <person name="Branco S."/>
            <person name="Kuo A."/>
            <person name="LaButti K."/>
            <person name="Lipzen A."/>
            <person name="Andreopoulos W."/>
            <person name="Pangilinan J."/>
            <person name="Riley R."/>
            <person name="Hundley H."/>
            <person name="Na H."/>
            <person name="Barry K."/>
            <person name="Grigoriev I.V."/>
            <person name="Stajich J.E."/>
            <person name="Kennedy P.G."/>
        </authorList>
    </citation>
    <scope>NUCLEOTIDE SEQUENCE</scope>
    <source>
        <strain evidence="1">MN1</strain>
    </source>
</reference>
<evidence type="ECO:0000313" key="1">
    <source>
        <dbReference type="EMBL" id="KAG1806087.1"/>
    </source>
</evidence>
<dbReference type="Pfam" id="PF18759">
    <property type="entry name" value="Plavaka"/>
    <property type="match status" value="1"/>
</dbReference>
<dbReference type="RefSeq" id="XP_041187608.1">
    <property type="nucleotide sequence ID" value="XM_041331717.1"/>
</dbReference>
<dbReference type="InterPro" id="IPR041078">
    <property type="entry name" value="Plavaka"/>
</dbReference>
<evidence type="ECO:0000313" key="2">
    <source>
        <dbReference type="Proteomes" id="UP000807769"/>
    </source>
</evidence>
<dbReference type="EMBL" id="JABBWG010000048">
    <property type="protein sequence ID" value="KAG1806087.1"/>
    <property type="molecule type" value="Genomic_DNA"/>
</dbReference>
<dbReference type="GeneID" id="64625734"/>
<gene>
    <name evidence="1" type="ORF">BJ212DRAFT_1282983</name>
</gene>
<name>A0A9P7DYA8_9AGAM</name>
<accession>A0A9P7DYA8</accession>
<dbReference type="Proteomes" id="UP000807769">
    <property type="component" value="Unassembled WGS sequence"/>
</dbReference>
<dbReference type="AlphaFoldDB" id="A0A9P7DYA8"/>
<protein>
    <submittedName>
        <fullName evidence="1">Uncharacterized protein</fullName>
    </submittedName>
</protein>